<dbReference type="InterPro" id="IPR017937">
    <property type="entry name" value="Thioredoxin_CS"/>
</dbReference>
<dbReference type="PROSITE" id="PS00194">
    <property type="entry name" value="THIOREDOXIN_1"/>
    <property type="match status" value="1"/>
</dbReference>
<dbReference type="RefSeq" id="WP_244513506.1">
    <property type="nucleotide sequence ID" value="NZ_FOHE01000010.1"/>
</dbReference>
<dbReference type="PROSITE" id="PS51352">
    <property type="entry name" value="THIOREDOXIN_2"/>
    <property type="match status" value="1"/>
</dbReference>
<protein>
    <submittedName>
        <fullName evidence="3">Peroxiredoxin</fullName>
    </submittedName>
</protein>
<feature type="domain" description="Thioredoxin" evidence="2">
    <location>
        <begin position="58"/>
        <end position="195"/>
    </location>
</feature>
<dbReference type="Gene3D" id="3.40.30.10">
    <property type="entry name" value="Glutaredoxin"/>
    <property type="match status" value="1"/>
</dbReference>
<dbReference type="GO" id="GO:0016491">
    <property type="term" value="F:oxidoreductase activity"/>
    <property type="evidence" value="ECO:0007669"/>
    <property type="project" value="InterPro"/>
</dbReference>
<dbReference type="SUPFAM" id="SSF52833">
    <property type="entry name" value="Thioredoxin-like"/>
    <property type="match status" value="1"/>
</dbReference>
<accession>A0A1I0E0W4</accession>
<dbReference type="EMBL" id="FOHE01000010">
    <property type="protein sequence ID" value="SET38515.1"/>
    <property type="molecule type" value="Genomic_DNA"/>
</dbReference>
<dbReference type="AlphaFoldDB" id="A0A1I0E0W4"/>
<evidence type="ECO:0000256" key="1">
    <source>
        <dbReference type="ARBA" id="ARBA00023157"/>
    </source>
</evidence>
<dbReference type="STRING" id="930131.SAMN05216389_11048"/>
<evidence type="ECO:0000313" key="4">
    <source>
        <dbReference type="Proteomes" id="UP000198618"/>
    </source>
</evidence>
<dbReference type="CDD" id="cd02966">
    <property type="entry name" value="TlpA_like_family"/>
    <property type="match status" value="1"/>
</dbReference>
<keyword evidence="1" id="KW-1015">Disulfide bond</keyword>
<dbReference type="InterPro" id="IPR050553">
    <property type="entry name" value="Thioredoxin_ResA/DsbE_sf"/>
</dbReference>
<dbReference type="Proteomes" id="UP000198618">
    <property type="component" value="Unassembled WGS sequence"/>
</dbReference>
<dbReference type="Pfam" id="PF00578">
    <property type="entry name" value="AhpC-TSA"/>
    <property type="match status" value="1"/>
</dbReference>
<evidence type="ECO:0000259" key="2">
    <source>
        <dbReference type="PROSITE" id="PS51352"/>
    </source>
</evidence>
<sequence>MKKTAPIFFIIVMFAWGIYDDVSNSDKSNESQMEPTEDSRIETGIEVMSRGATDEVGLKKGNIAPDFELTTLDGETVKLSDFQGEKVMLNFWATWCGPCRSEMPDMEKFYHDKDIAILAVNLTDTEIRESDVSEFVDEYQITFPILMDETAEVADQYRINPIPTTYLIDTKGRIHNVAFGALNYERMVDEFEKMD</sequence>
<dbReference type="InterPro" id="IPR000866">
    <property type="entry name" value="AhpC/TSA"/>
</dbReference>
<reference evidence="3 4" key="1">
    <citation type="submission" date="2016-10" db="EMBL/GenBank/DDBJ databases">
        <authorList>
            <person name="de Groot N.N."/>
        </authorList>
    </citation>
    <scope>NUCLEOTIDE SEQUENCE [LARGE SCALE GENOMIC DNA]</scope>
    <source>
        <strain evidence="3 4">IBRC-M 10780</strain>
    </source>
</reference>
<dbReference type="InterPro" id="IPR036249">
    <property type="entry name" value="Thioredoxin-like_sf"/>
</dbReference>
<dbReference type="PANTHER" id="PTHR42852">
    <property type="entry name" value="THIOL:DISULFIDE INTERCHANGE PROTEIN DSBE"/>
    <property type="match status" value="1"/>
</dbReference>
<name>A0A1I0E0W4_9BACI</name>
<dbReference type="InterPro" id="IPR013766">
    <property type="entry name" value="Thioredoxin_domain"/>
</dbReference>
<keyword evidence="4" id="KW-1185">Reference proteome</keyword>
<proteinExistence type="predicted"/>
<gene>
    <name evidence="3" type="ORF">SAMN05216389_11048</name>
</gene>
<dbReference type="PANTHER" id="PTHR42852:SF1">
    <property type="entry name" value="THIOREDOXIN-LIKE PROTEIN YNEN"/>
    <property type="match status" value="1"/>
</dbReference>
<evidence type="ECO:0000313" key="3">
    <source>
        <dbReference type="EMBL" id="SET38515.1"/>
    </source>
</evidence>
<organism evidence="3 4">
    <name type="scientific">Oceanobacillus limi</name>
    <dbReference type="NCBI Taxonomy" id="930131"/>
    <lineage>
        <taxon>Bacteria</taxon>
        <taxon>Bacillati</taxon>
        <taxon>Bacillota</taxon>
        <taxon>Bacilli</taxon>
        <taxon>Bacillales</taxon>
        <taxon>Bacillaceae</taxon>
        <taxon>Oceanobacillus</taxon>
    </lineage>
</organism>
<dbReference type="GO" id="GO:0016209">
    <property type="term" value="F:antioxidant activity"/>
    <property type="evidence" value="ECO:0007669"/>
    <property type="project" value="InterPro"/>
</dbReference>